<feature type="region of interest" description="Disordered" evidence="1">
    <location>
        <begin position="1"/>
        <end position="40"/>
    </location>
</feature>
<feature type="region of interest" description="Disordered" evidence="1">
    <location>
        <begin position="309"/>
        <end position="469"/>
    </location>
</feature>
<comment type="caution">
    <text evidence="3">The sequence shown here is derived from an EMBL/GenBank/DDBJ whole genome shotgun (WGS) entry which is preliminary data.</text>
</comment>
<dbReference type="EMBL" id="RYZI01000637">
    <property type="protein sequence ID" value="RWA04086.1"/>
    <property type="molecule type" value="Genomic_DNA"/>
</dbReference>
<feature type="compositionally biased region" description="Low complexity" evidence="1">
    <location>
        <begin position="1"/>
        <end position="21"/>
    </location>
</feature>
<proteinExistence type="predicted"/>
<accession>A0A439CPK3</accession>
<evidence type="ECO:0000313" key="3">
    <source>
        <dbReference type="EMBL" id="RWA04086.1"/>
    </source>
</evidence>
<dbReference type="Proteomes" id="UP000286045">
    <property type="component" value="Unassembled WGS sequence"/>
</dbReference>
<protein>
    <submittedName>
        <fullName evidence="3">Uncharacterized protein</fullName>
    </submittedName>
</protein>
<evidence type="ECO:0000313" key="4">
    <source>
        <dbReference type="Proteomes" id="UP000286045"/>
    </source>
</evidence>
<name>A0A439CPK3_9PEZI</name>
<feature type="compositionally biased region" description="Polar residues" evidence="1">
    <location>
        <begin position="340"/>
        <end position="366"/>
    </location>
</feature>
<feature type="transmembrane region" description="Helical" evidence="2">
    <location>
        <begin position="120"/>
        <end position="143"/>
    </location>
</feature>
<dbReference type="AlphaFoldDB" id="A0A439CPK3"/>
<reference evidence="3 4" key="1">
    <citation type="submission" date="2018-12" db="EMBL/GenBank/DDBJ databases">
        <title>Draft genome sequence of Xylaria grammica IHI A82.</title>
        <authorList>
            <person name="Buettner E."/>
            <person name="Kellner H."/>
        </authorList>
    </citation>
    <scope>NUCLEOTIDE SEQUENCE [LARGE SCALE GENOMIC DNA]</scope>
    <source>
        <strain evidence="3 4">IHI A82</strain>
    </source>
</reference>
<feature type="region of interest" description="Disordered" evidence="1">
    <location>
        <begin position="268"/>
        <end position="289"/>
    </location>
</feature>
<evidence type="ECO:0000256" key="2">
    <source>
        <dbReference type="SAM" id="Phobius"/>
    </source>
</evidence>
<feature type="compositionally biased region" description="Low complexity" evidence="1">
    <location>
        <begin position="388"/>
        <end position="401"/>
    </location>
</feature>
<keyword evidence="2" id="KW-1133">Transmembrane helix</keyword>
<feature type="region of interest" description="Disordered" evidence="1">
    <location>
        <begin position="150"/>
        <end position="194"/>
    </location>
</feature>
<feature type="compositionally biased region" description="Polar residues" evidence="1">
    <location>
        <begin position="402"/>
        <end position="416"/>
    </location>
</feature>
<keyword evidence="2" id="KW-0812">Transmembrane</keyword>
<feature type="compositionally biased region" description="Polar residues" evidence="1">
    <location>
        <begin position="309"/>
        <end position="322"/>
    </location>
</feature>
<feature type="compositionally biased region" description="Basic and acidic residues" evidence="1">
    <location>
        <begin position="152"/>
        <end position="166"/>
    </location>
</feature>
<evidence type="ECO:0000256" key="1">
    <source>
        <dbReference type="SAM" id="MobiDB-lite"/>
    </source>
</evidence>
<feature type="region of interest" description="Disordered" evidence="1">
    <location>
        <begin position="216"/>
        <end position="238"/>
    </location>
</feature>
<organism evidence="3 4">
    <name type="scientific">Xylaria grammica</name>
    <dbReference type="NCBI Taxonomy" id="363999"/>
    <lineage>
        <taxon>Eukaryota</taxon>
        <taxon>Fungi</taxon>
        <taxon>Dikarya</taxon>
        <taxon>Ascomycota</taxon>
        <taxon>Pezizomycotina</taxon>
        <taxon>Sordariomycetes</taxon>
        <taxon>Xylariomycetidae</taxon>
        <taxon>Xylariales</taxon>
        <taxon>Xylariaceae</taxon>
        <taxon>Xylaria</taxon>
    </lineage>
</organism>
<gene>
    <name evidence="3" type="ORF">EKO27_g11020</name>
</gene>
<feature type="compositionally biased region" description="Low complexity" evidence="1">
    <location>
        <begin position="31"/>
        <end position="40"/>
    </location>
</feature>
<keyword evidence="4" id="KW-1185">Reference proteome</keyword>
<sequence length="469" mass="49589">MSQSAQSADQAAQSANQAADQASRELSQTQSSASSAVSAANARASDQLSQSLASMSSRISVNLASAQSSASNAISSARVAASQFAASQIQAVQAGTGGSTAITNSPVNQSPSNSVSASNVAIITTVSIVGTAILSTVSSCFLLRYRRRKRSSRGEEAQGGREEKYGKPLAVRGSPSPRFPRFGGSSKSPVNDFQLPKLSPLVRSKKAQREARNILGSAASDYTDQEENRDSRQLASNVDGKKPLAFRLQKDNVVSSATTVRLIRVGSEKRKSGPPMDVQETATEPVPPIPMITALGQTPKMTPAFVSNPPTTQFASATNTVITPPPKAKAPPSEGRRISVRSTRNSDAETSNPRPLARLTTTTQNRFRFRDSSDMESGEPTPTNLDISSPLPNSNTPSLPTQRSTNLPQASNSTGGFNWAASGRPKNAAGTFATFPRIRNEPARESMMNRGRPNLSGRAVRLRGEEGSE</sequence>
<keyword evidence="2" id="KW-0472">Membrane</keyword>